<feature type="region of interest" description="Disordered" evidence="1">
    <location>
        <begin position="84"/>
        <end position="105"/>
    </location>
</feature>
<dbReference type="STRING" id="1095776.SAMN04515672_2352"/>
<dbReference type="OrthoDB" id="200409at2157"/>
<dbReference type="RefSeq" id="WP_090307649.1">
    <property type="nucleotide sequence ID" value="NZ_FNFE01000003.1"/>
</dbReference>
<accession>A0A1G8ZKT7</accession>
<evidence type="ECO:0000256" key="1">
    <source>
        <dbReference type="SAM" id="MobiDB-lite"/>
    </source>
</evidence>
<evidence type="ECO:0008006" key="4">
    <source>
        <dbReference type="Google" id="ProtNLM"/>
    </source>
</evidence>
<proteinExistence type="predicted"/>
<organism evidence="2 3">
    <name type="scientific">Natronorubrum texcoconense</name>
    <dbReference type="NCBI Taxonomy" id="1095776"/>
    <lineage>
        <taxon>Archaea</taxon>
        <taxon>Methanobacteriati</taxon>
        <taxon>Methanobacteriota</taxon>
        <taxon>Stenosarchaea group</taxon>
        <taxon>Halobacteria</taxon>
        <taxon>Halobacteriales</taxon>
        <taxon>Natrialbaceae</taxon>
        <taxon>Natronorubrum</taxon>
    </lineage>
</organism>
<gene>
    <name evidence="2" type="ORF">SAMN04515672_2352</name>
</gene>
<evidence type="ECO:0000313" key="3">
    <source>
        <dbReference type="Proteomes" id="UP000198882"/>
    </source>
</evidence>
<sequence>MRVKRPLVLEISRHEVSVGRPITVRVRDSGNRPIEGAVIEAGSKRERTDARGRCEITFHSPGFWKLVARKSPTERVSYEPAASLVRAMPRSSTGQRPRRSGPPLL</sequence>
<dbReference type="EMBL" id="FNFE01000003">
    <property type="protein sequence ID" value="SDK15214.1"/>
    <property type="molecule type" value="Genomic_DNA"/>
</dbReference>
<reference evidence="3" key="1">
    <citation type="submission" date="2016-10" db="EMBL/GenBank/DDBJ databases">
        <authorList>
            <person name="Varghese N."/>
            <person name="Submissions S."/>
        </authorList>
    </citation>
    <scope>NUCLEOTIDE SEQUENCE [LARGE SCALE GENOMIC DNA]</scope>
    <source>
        <strain evidence="3">B4,CECT 8067,JCM 17497</strain>
    </source>
</reference>
<evidence type="ECO:0000313" key="2">
    <source>
        <dbReference type="EMBL" id="SDK15214.1"/>
    </source>
</evidence>
<protein>
    <recommendedName>
        <fullName evidence="4">Carboxypeptidase regulatory-like domain-containing protein</fullName>
    </recommendedName>
</protein>
<dbReference type="Proteomes" id="UP000198882">
    <property type="component" value="Unassembled WGS sequence"/>
</dbReference>
<name>A0A1G8ZKT7_9EURY</name>
<dbReference type="AlphaFoldDB" id="A0A1G8ZKT7"/>
<keyword evidence="3" id="KW-1185">Reference proteome</keyword>